<comment type="caution">
    <text evidence="1">The sequence shown here is derived from an EMBL/GenBank/DDBJ whole genome shotgun (WGS) entry which is preliminary data.</text>
</comment>
<name>A0A9X3B420_9GAMM</name>
<keyword evidence="2" id="KW-1185">Reference proteome</keyword>
<evidence type="ECO:0008006" key="3">
    <source>
        <dbReference type="Google" id="ProtNLM"/>
    </source>
</evidence>
<evidence type="ECO:0000313" key="1">
    <source>
        <dbReference type="EMBL" id="MCT8503773.1"/>
    </source>
</evidence>
<sequence length="278" mass="31511">MSTRKWNNLFFKTLVNVLKLHHPSTVVFDGSSPYLGFRSVMRSYKQLRYIWIKRESYKNNVNRGRLKKLAGLFSLVIHPTEVYSVFCENEFGSSYVNPIVLLEKEQLFTREKARKLLGLPLNETVAYIQLGAGNINGTDELESKVISLLKKKGIYTVLARSPISLKEDCGIEADKLMEGYPNSKYFNGFDFLVIAAGYNSICEAFFYGIPSIVIPNFETGTDDQVMRAKSVEPLGPFWTLENYTDDNFKIILENIYKYNGGGLTIVNGAHQAAKLLID</sequence>
<dbReference type="Gene3D" id="3.40.50.2000">
    <property type="entry name" value="Glycogen Phosphorylase B"/>
    <property type="match status" value="1"/>
</dbReference>
<dbReference type="Proteomes" id="UP001145353">
    <property type="component" value="Unassembled WGS sequence"/>
</dbReference>
<evidence type="ECO:0000313" key="2">
    <source>
        <dbReference type="Proteomes" id="UP001145353"/>
    </source>
</evidence>
<dbReference type="SUPFAM" id="SSF53756">
    <property type="entry name" value="UDP-Glycosyltransferase/glycogen phosphorylase"/>
    <property type="match status" value="1"/>
</dbReference>
<reference evidence="1" key="2">
    <citation type="journal article" date="2022" name="Syst. Appl. Microbiol.">
        <title>Chromohalobacter moromii sp. nov., a moderately halophilic bacterium isolated from lupine-based moromi fermentation.</title>
        <authorList>
            <person name="Lulf R.H."/>
            <person name="Hilgarth M."/>
            <person name="Ehrmann M.A."/>
        </authorList>
    </citation>
    <scope>NUCLEOTIDE SEQUENCE</scope>
    <source>
        <strain evidence="1">TMW 2.2304</strain>
    </source>
</reference>
<accession>A0A9X3B420</accession>
<gene>
    <name evidence="1" type="ORF">KZO87_00055</name>
</gene>
<proteinExistence type="predicted"/>
<dbReference type="AlphaFoldDB" id="A0A9X3B420"/>
<reference evidence="1" key="1">
    <citation type="submission" date="2021-07" db="EMBL/GenBank/DDBJ databases">
        <authorList>
            <person name="Luelf R.H."/>
        </authorList>
    </citation>
    <scope>NUCLEOTIDE SEQUENCE</scope>
    <source>
        <strain evidence="1">TMW 2.2304</strain>
    </source>
</reference>
<organism evidence="1 2">
    <name type="scientific">Chromohalobacter moromii</name>
    <dbReference type="NCBI Taxonomy" id="2860329"/>
    <lineage>
        <taxon>Bacteria</taxon>
        <taxon>Pseudomonadati</taxon>
        <taxon>Pseudomonadota</taxon>
        <taxon>Gammaproteobacteria</taxon>
        <taxon>Oceanospirillales</taxon>
        <taxon>Halomonadaceae</taxon>
        <taxon>Chromohalobacter</taxon>
    </lineage>
</organism>
<dbReference type="EMBL" id="JAHXDE010000001">
    <property type="protein sequence ID" value="MCT8503773.1"/>
    <property type="molecule type" value="Genomic_DNA"/>
</dbReference>
<protein>
    <recommendedName>
        <fullName evidence="3">Glycosyl transferase family 28 C-terminal domain-containing protein</fullName>
    </recommendedName>
</protein>
<dbReference type="RefSeq" id="WP_261535358.1">
    <property type="nucleotide sequence ID" value="NZ_JAHXDE010000001.1"/>
</dbReference>